<dbReference type="PANTHER" id="PTHR10799">
    <property type="entry name" value="SNF2/RAD54 HELICASE FAMILY"/>
    <property type="match status" value="1"/>
</dbReference>
<evidence type="ECO:0000256" key="1">
    <source>
        <dbReference type="ARBA" id="ARBA00022801"/>
    </source>
</evidence>
<dbReference type="Gene3D" id="3.40.50.300">
    <property type="entry name" value="P-loop containing nucleotide triphosphate hydrolases"/>
    <property type="match status" value="1"/>
</dbReference>
<keyword evidence="2" id="KW-0862">Zinc</keyword>
<dbReference type="CDD" id="cd18793">
    <property type="entry name" value="SF2_C_SNF"/>
    <property type="match status" value="1"/>
</dbReference>
<dbReference type="Pfam" id="PF00176">
    <property type="entry name" value="SNF2-rel_dom"/>
    <property type="match status" value="1"/>
</dbReference>
<accession>A0ABT6Y9V2</accession>
<evidence type="ECO:0000259" key="3">
    <source>
        <dbReference type="PROSITE" id="PS50966"/>
    </source>
</evidence>
<dbReference type="InterPro" id="IPR001650">
    <property type="entry name" value="Helicase_C-like"/>
</dbReference>
<dbReference type="Gene3D" id="3.40.50.10810">
    <property type="entry name" value="Tandem AAA-ATPase domain"/>
    <property type="match status" value="1"/>
</dbReference>
<feature type="domain" description="Helicase C-terminal" evidence="5">
    <location>
        <begin position="1126"/>
        <end position="1281"/>
    </location>
</feature>
<keyword evidence="2" id="KW-0863">Zinc-finger</keyword>
<dbReference type="Pfam" id="PF00271">
    <property type="entry name" value="Helicase_C"/>
    <property type="match status" value="1"/>
</dbReference>
<comment type="caution">
    <text evidence="6">The sequence shown here is derived from an EMBL/GenBank/DDBJ whole genome shotgun (WGS) entry which is preliminary data.</text>
</comment>
<evidence type="ECO:0000256" key="2">
    <source>
        <dbReference type="PROSITE-ProRule" id="PRU00325"/>
    </source>
</evidence>
<dbReference type="PROSITE" id="PS51192">
    <property type="entry name" value="HELICASE_ATP_BIND_1"/>
    <property type="match status" value="1"/>
</dbReference>
<proteinExistence type="predicted"/>
<keyword evidence="7" id="KW-1185">Reference proteome</keyword>
<feature type="domain" description="SWIM-type" evidence="3">
    <location>
        <begin position="60"/>
        <end position="97"/>
    </location>
</feature>
<dbReference type="RefSeq" id="WP_283345087.1">
    <property type="nucleotide sequence ID" value="NZ_JASHIF010000011.1"/>
</dbReference>
<dbReference type="InterPro" id="IPR000330">
    <property type="entry name" value="SNF2_N"/>
</dbReference>
<dbReference type="InterPro" id="IPR027417">
    <property type="entry name" value="P-loop_NTPase"/>
</dbReference>
<evidence type="ECO:0000259" key="5">
    <source>
        <dbReference type="PROSITE" id="PS51194"/>
    </source>
</evidence>
<organism evidence="6 7">
    <name type="scientific">Flectobacillus roseus</name>
    <dbReference type="NCBI Taxonomy" id="502259"/>
    <lineage>
        <taxon>Bacteria</taxon>
        <taxon>Pseudomonadati</taxon>
        <taxon>Bacteroidota</taxon>
        <taxon>Cytophagia</taxon>
        <taxon>Cytophagales</taxon>
        <taxon>Flectobacillaceae</taxon>
        <taxon>Flectobacillus</taxon>
    </lineage>
</organism>
<evidence type="ECO:0000259" key="4">
    <source>
        <dbReference type="PROSITE" id="PS51192"/>
    </source>
</evidence>
<feature type="domain" description="Helicase ATP-binding" evidence="4">
    <location>
        <begin position="843"/>
        <end position="1002"/>
    </location>
</feature>
<dbReference type="InterPro" id="IPR007527">
    <property type="entry name" value="Znf_SWIM"/>
</dbReference>
<dbReference type="InterPro" id="IPR049730">
    <property type="entry name" value="SNF2/RAD54-like_C"/>
</dbReference>
<keyword evidence="1" id="KW-0378">Hydrolase</keyword>
<dbReference type="Pfam" id="PF04434">
    <property type="entry name" value="SWIM"/>
    <property type="match status" value="1"/>
</dbReference>
<dbReference type="Proteomes" id="UP001236507">
    <property type="component" value="Unassembled WGS sequence"/>
</dbReference>
<dbReference type="PROSITE" id="PS50966">
    <property type="entry name" value="ZF_SWIM"/>
    <property type="match status" value="2"/>
</dbReference>
<name>A0ABT6Y9V2_9BACT</name>
<evidence type="ECO:0000313" key="7">
    <source>
        <dbReference type="Proteomes" id="UP001236507"/>
    </source>
</evidence>
<reference evidence="6 7" key="1">
    <citation type="submission" date="2023-05" db="EMBL/GenBank/DDBJ databases">
        <title>Novel species of genus Flectobacillus isolated from stream in China.</title>
        <authorList>
            <person name="Lu H."/>
        </authorList>
    </citation>
    <scope>NUCLEOTIDE SEQUENCE [LARGE SCALE GENOMIC DNA]</scope>
    <source>
        <strain evidence="6 7">KCTC 42575</strain>
    </source>
</reference>
<sequence length="1290" mass="150430">MSSVISDKLDKFLKGNSLPKVHNKGVQLFQSKACKLESIQLEGDGEAKYQVKSESGPKLYQVDIKNWNGSIIRTKCNCEYDWGGICKHRVAALLSLKEYIKTNPTSSKVSTTAAKPKFITAQHILKIGSFDDWSLKQLVQEEDWKKRNDNLFQVNITHALNGVAEVDVSNKQETFHVKVERLRFNQEIFTSCSCHASIDAQLCVHKLQAILAIREKYGTYNPFDKMRDYTSEKNKLLQEYGFSLEDDLKGKFDFKINQDGSVALVKLDKSIQKISSYQNWRIINNKIFRPEEYAFQINTDETNLQETREIIYVVHFKEAKYLNDVQFEVHSCKINGQGKMSGFKSFDSAQFKDFPQLSDEDLQVIHTINSINADGIQSFAKRKEIRLNYFHDYLDREQVSADTLPIIEEYMSKQLDKVFHLLQGKNVFLASSPYFNSHHELTPITLSSERVIPFFTLRQDAEFIILEGYTRILKKRIRLASLLNLNSFWIREYGEQLHKVASPEIANLLHYLDNQGVIKVKKEDFEGFVHDFIIPLSQKFDLEVNLQEHIQKEELQFIEAKLMLKEEDNNLLFVPRFVYSQILPEEPVVEIVPPKRGPKKAIVSKKEPIQYEFTYDHKSSRLDYHNGDILIQERNAALEKEIFEKIQQLHTEFQSQGQYSFFHLSFNEVLKNDWLFHFFEEMKKENIKIFGTQELKKFKYNPNKATFFVKTSSGIDWFDMKIEVVFGDQTVSLKEIQKAVLKKQNYVELKDGTLGILPEEWLMKYEHIFKLGKIKGENLQVSKLHFSLLDELGADIDNFAIQQELFEKKQKLLNFKQLPNVAVPHNVKATLRDYQLEGYKWLSFLDEFKWGGILADDMGLGKTLQMLTFLQEQQNRHKDTTNLVILPTTLIFNWQAEASKFCPDLKLFVHRGGTRQKNNHHWHEYDIILTTYGMVRSDIELFKSFPFNYVVLDESQAIKNPDSLISKAVKQLNAQNRLVMTGTPVENNTFDLFSQMEFINPGLLGSQEFFKSEFATPIDKGQDKIQAAHLRKIVYPFVLKRTKEEVAKDLPEKTESIIFCEMDKKQRKVYDSYREEYRQKLVEKMATDGKEKASFLILEGLLKLRQICDSPALINTEIPLENNSAKLDEIVREIEENAGNHKILIFSQFLKMLDLIREHLEKHHISYEYLDGKTQDREDRVNRFQEDENCRVFLMSLKAGGVGINLTEADYVYLIDPWWNPAVEQQAIDRTHRIGQKKNVFAYRMICKDTIEEKILLLQEKKKDLVKDLISTEEGFLKKLSQDDIIDLFS</sequence>
<dbReference type="SMART" id="SM00490">
    <property type="entry name" value="HELICc"/>
    <property type="match status" value="1"/>
</dbReference>
<protein>
    <submittedName>
        <fullName evidence="6">SNF2-related protein</fullName>
    </submittedName>
</protein>
<dbReference type="PROSITE" id="PS51194">
    <property type="entry name" value="HELICASE_CTER"/>
    <property type="match status" value="1"/>
</dbReference>
<keyword evidence="2" id="KW-0479">Metal-binding</keyword>
<dbReference type="SUPFAM" id="SSF52540">
    <property type="entry name" value="P-loop containing nucleoside triphosphate hydrolases"/>
    <property type="match status" value="2"/>
</dbReference>
<dbReference type="EMBL" id="JASHIF010000011">
    <property type="protein sequence ID" value="MDI9860345.1"/>
    <property type="molecule type" value="Genomic_DNA"/>
</dbReference>
<evidence type="ECO:0000313" key="6">
    <source>
        <dbReference type="EMBL" id="MDI9860345.1"/>
    </source>
</evidence>
<dbReference type="InterPro" id="IPR014001">
    <property type="entry name" value="Helicase_ATP-bd"/>
</dbReference>
<gene>
    <name evidence="6" type="ORF">QM524_14125</name>
</gene>
<dbReference type="InterPro" id="IPR038718">
    <property type="entry name" value="SNF2-like_sf"/>
</dbReference>
<dbReference type="SMART" id="SM00487">
    <property type="entry name" value="DEXDc"/>
    <property type="match status" value="1"/>
</dbReference>
<feature type="domain" description="SWIM-type" evidence="3">
    <location>
        <begin position="177"/>
        <end position="214"/>
    </location>
</feature>